<dbReference type="EMBL" id="JACNJH010000218">
    <property type="protein sequence ID" value="MBC8362773.1"/>
    <property type="molecule type" value="Genomic_DNA"/>
</dbReference>
<comment type="caution">
    <text evidence="5">The sequence shown here is derived from an EMBL/GenBank/DDBJ whole genome shotgun (WGS) entry which is preliminary data.</text>
</comment>
<evidence type="ECO:0000313" key="5">
    <source>
        <dbReference type="EMBL" id="MBC8362773.1"/>
    </source>
</evidence>
<dbReference type="InterPro" id="IPR000055">
    <property type="entry name" value="Restrct_endonuc_typeI_TRD"/>
</dbReference>
<evidence type="ECO:0000256" key="2">
    <source>
        <dbReference type="ARBA" id="ARBA00022747"/>
    </source>
</evidence>
<dbReference type="Pfam" id="PF01420">
    <property type="entry name" value="Methylase_S"/>
    <property type="match status" value="1"/>
</dbReference>
<keyword evidence="5" id="KW-0378">Hydrolase</keyword>
<evidence type="ECO:0000256" key="3">
    <source>
        <dbReference type="ARBA" id="ARBA00023125"/>
    </source>
</evidence>
<keyword evidence="3" id="KW-0238">DNA-binding</keyword>
<keyword evidence="2" id="KW-0680">Restriction system</keyword>
<dbReference type="InterPro" id="IPR044946">
    <property type="entry name" value="Restrct_endonuc_typeI_TRD_sf"/>
</dbReference>
<evidence type="ECO:0000259" key="4">
    <source>
        <dbReference type="Pfam" id="PF01420"/>
    </source>
</evidence>
<keyword evidence="5" id="KW-0255">Endonuclease</keyword>
<dbReference type="SUPFAM" id="SSF116734">
    <property type="entry name" value="DNA methylase specificity domain"/>
    <property type="match status" value="2"/>
</dbReference>
<dbReference type="InterPro" id="IPR052021">
    <property type="entry name" value="Type-I_RS_S_subunit"/>
</dbReference>
<dbReference type="PANTHER" id="PTHR30408">
    <property type="entry name" value="TYPE-1 RESTRICTION ENZYME ECOKI SPECIFICITY PROTEIN"/>
    <property type="match status" value="1"/>
</dbReference>
<evidence type="ECO:0000313" key="6">
    <source>
        <dbReference type="Proteomes" id="UP000603434"/>
    </source>
</evidence>
<accession>A0A8J6NXV1</accession>
<reference evidence="5 6" key="1">
    <citation type="submission" date="2020-08" db="EMBL/GenBank/DDBJ databases">
        <title>Bridging the membrane lipid divide: bacteria of the FCB group superphylum have the potential to synthesize archaeal ether lipids.</title>
        <authorList>
            <person name="Villanueva L."/>
            <person name="Von Meijenfeldt F.A.B."/>
            <person name="Westbye A.B."/>
            <person name="Yadav S."/>
            <person name="Hopmans E.C."/>
            <person name="Dutilh B.E."/>
            <person name="Sinninghe Damste J.S."/>
        </authorList>
    </citation>
    <scope>NUCLEOTIDE SEQUENCE [LARGE SCALE GENOMIC DNA]</scope>
    <source>
        <strain evidence="5">NIOZ-UU30</strain>
    </source>
</reference>
<organism evidence="5 6">
    <name type="scientific">Candidatus Desulfatibia profunda</name>
    <dbReference type="NCBI Taxonomy" id="2841695"/>
    <lineage>
        <taxon>Bacteria</taxon>
        <taxon>Pseudomonadati</taxon>
        <taxon>Thermodesulfobacteriota</taxon>
        <taxon>Desulfobacteria</taxon>
        <taxon>Desulfobacterales</taxon>
        <taxon>Desulfobacterales incertae sedis</taxon>
        <taxon>Candidatus Desulfatibia</taxon>
    </lineage>
</organism>
<protein>
    <submittedName>
        <fullName evidence="5">Restriction endonuclease subunit S</fullName>
    </submittedName>
</protein>
<feature type="non-terminal residue" evidence="5">
    <location>
        <position position="1"/>
    </location>
</feature>
<comment type="similarity">
    <text evidence="1">Belongs to the type-I restriction system S methylase family.</text>
</comment>
<keyword evidence="5" id="KW-0540">Nuclease</keyword>
<dbReference type="GO" id="GO:0004519">
    <property type="term" value="F:endonuclease activity"/>
    <property type="evidence" value="ECO:0007669"/>
    <property type="project" value="UniProtKB-KW"/>
</dbReference>
<evidence type="ECO:0000256" key="1">
    <source>
        <dbReference type="ARBA" id="ARBA00010923"/>
    </source>
</evidence>
<dbReference type="CDD" id="cd17495">
    <property type="entry name" value="RMtype1_S_Cep9333ORF4827P-TRD2-CR2_like"/>
    <property type="match status" value="1"/>
</dbReference>
<dbReference type="GO" id="GO:0003677">
    <property type="term" value="F:DNA binding"/>
    <property type="evidence" value="ECO:0007669"/>
    <property type="project" value="UniProtKB-KW"/>
</dbReference>
<sequence>CWMFSGRLLRVRAQENVVNSRFLSFYFSQESFKDTIRMIAVGATMPSINTEILSNVEILLPPLSEQRAIAGVLSSLDDKIDLLHRQNKTLEGMAESLWRKMFVKEADPKWKKGELGDEMCITMGQSPPGNTYNEENQGMLFFQGRAEFDFRFPQPRLYCTKPKRYAKKGDTLVSVRAPVGDINMAYEDCCIGRGLAAVRHKRNYMSYTFYKIRSLKDDFDSFEQQGTVFGSIGKDDFNNIVIFMPSEKTIQEFEQIAEPIDNKIFTNSVQVRSLSRMRDMLLPKLMIGEIRINEGCL</sequence>
<proteinExistence type="inferred from homology"/>
<dbReference type="Gene3D" id="3.90.220.20">
    <property type="entry name" value="DNA methylase specificity domains"/>
    <property type="match status" value="2"/>
</dbReference>
<gene>
    <name evidence="5" type="ORF">H8E23_15420</name>
</gene>
<dbReference type="GO" id="GO:0009307">
    <property type="term" value="P:DNA restriction-modification system"/>
    <property type="evidence" value="ECO:0007669"/>
    <property type="project" value="UniProtKB-KW"/>
</dbReference>
<dbReference type="AlphaFoldDB" id="A0A8J6NXV1"/>
<dbReference type="PANTHER" id="PTHR30408:SF12">
    <property type="entry name" value="TYPE I RESTRICTION ENZYME MJAVIII SPECIFICITY SUBUNIT"/>
    <property type="match status" value="1"/>
</dbReference>
<dbReference type="Proteomes" id="UP000603434">
    <property type="component" value="Unassembled WGS sequence"/>
</dbReference>
<feature type="domain" description="Type I restriction modification DNA specificity" evidence="4">
    <location>
        <begin position="10"/>
        <end position="91"/>
    </location>
</feature>
<name>A0A8J6NXV1_9BACT</name>